<dbReference type="EMBL" id="SRLO01000208">
    <property type="protein sequence ID" value="TNN67184.1"/>
    <property type="molecule type" value="Genomic_DNA"/>
</dbReference>
<protein>
    <submittedName>
        <fullName evidence="1">Uncharacterized protein</fullName>
    </submittedName>
</protein>
<accession>A0A4Z2HQD0</accession>
<reference evidence="1 2" key="1">
    <citation type="submission" date="2019-03" db="EMBL/GenBank/DDBJ databases">
        <title>First draft genome of Liparis tanakae, snailfish: a comprehensive survey of snailfish specific genes.</title>
        <authorList>
            <person name="Kim W."/>
            <person name="Song I."/>
            <person name="Jeong J.-H."/>
            <person name="Kim D."/>
            <person name="Kim S."/>
            <person name="Ryu S."/>
            <person name="Song J.Y."/>
            <person name="Lee S.K."/>
        </authorList>
    </citation>
    <scope>NUCLEOTIDE SEQUENCE [LARGE SCALE GENOMIC DNA]</scope>
    <source>
        <tissue evidence="1">Muscle</tissue>
    </source>
</reference>
<keyword evidence="2" id="KW-1185">Reference proteome</keyword>
<comment type="caution">
    <text evidence="1">The sequence shown here is derived from an EMBL/GenBank/DDBJ whole genome shotgun (WGS) entry which is preliminary data.</text>
</comment>
<gene>
    <name evidence="1" type="ORF">EYF80_022601</name>
</gene>
<evidence type="ECO:0000313" key="2">
    <source>
        <dbReference type="Proteomes" id="UP000314294"/>
    </source>
</evidence>
<evidence type="ECO:0000313" key="1">
    <source>
        <dbReference type="EMBL" id="TNN67184.1"/>
    </source>
</evidence>
<dbReference type="Proteomes" id="UP000314294">
    <property type="component" value="Unassembled WGS sequence"/>
</dbReference>
<dbReference type="AlphaFoldDB" id="A0A4Z2HQD0"/>
<name>A0A4Z2HQD0_9TELE</name>
<sequence length="344" mass="36881">MGTDTLRLVDDAADTSGGAINSGTGNMATVEKACSSPTVALLSGGGTELLLESCTSGETLGSSQPALRNTRFSAAGREGPCRQLLQSFPERVGTQTHCPVLLSHADPATVPLSSQIQGTQPWDDPADRTRNNVDVVTVTTGVTVTAFHMFLKEKGTTSRVAGATGSLQSQPIRAPATGVTALPPHPGLALTPPPLGLTERAEGTEGVAVTWDAAVWVGQVPIAKLTAVARKTWKESWSELNPELSLDEGRRHLWAFQSYGPDFTGTVNISGTYRVLIQVKPQNRHVDAVPVTWGLHWHRPVSRSHPATPVEVLMMPMSLQLQRVQPFGFEAWRPNQPGRQSTHR</sequence>
<proteinExistence type="predicted"/>
<organism evidence="1 2">
    <name type="scientific">Liparis tanakae</name>
    <name type="common">Tanaka's snailfish</name>
    <dbReference type="NCBI Taxonomy" id="230148"/>
    <lineage>
        <taxon>Eukaryota</taxon>
        <taxon>Metazoa</taxon>
        <taxon>Chordata</taxon>
        <taxon>Craniata</taxon>
        <taxon>Vertebrata</taxon>
        <taxon>Euteleostomi</taxon>
        <taxon>Actinopterygii</taxon>
        <taxon>Neopterygii</taxon>
        <taxon>Teleostei</taxon>
        <taxon>Neoteleostei</taxon>
        <taxon>Acanthomorphata</taxon>
        <taxon>Eupercaria</taxon>
        <taxon>Perciformes</taxon>
        <taxon>Cottioidei</taxon>
        <taxon>Cottales</taxon>
        <taxon>Liparidae</taxon>
        <taxon>Liparis</taxon>
    </lineage>
</organism>